<reference evidence="1" key="1">
    <citation type="submission" date="2019-08" db="EMBL/GenBank/DDBJ databases">
        <authorList>
            <person name="Kucharzyk K."/>
            <person name="Murdoch R.W."/>
            <person name="Higgins S."/>
            <person name="Loffler F."/>
        </authorList>
    </citation>
    <scope>NUCLEOTIDE SEQUENCE</scope>
</reference>
<comment type="caution">
    <text evidence="1">The sequence shown here is derived from an EMBL/GenBank/DDBJ whole genome shotgun (WGS) entry which is preliminary data.</text>
</comment>
<dbReference type="EMBL" id="VSSQ01051745">
    <property type="protein sequence ID" value="MPN05839.1"/>
    <property type="molecule type" value="Genomic_DNA"/>
</dbReference>
<dbReference type="AlphaFoldDB" id="A0A645EXD3"/>
<proteinExistence type="predicted"/>
<protein>
    <submittedName>
        <fullName evidence="1">Uncharacterized protein</fullName>
    </submittedName>
</protein>
<accession>A0A645EXD3</accession>
<gene>
    <name evidence="1" type="ORF">SDC9_153093</name>
</gene>
<name>A0A645EXD3_9ZZZZ</name>
<organism evidence="1">
    <name type="scientific">bioreactor metagenome</name>
    <dbReference type="NCBI Taxonomy" id="1076179"/>
    <lineage>
        <taxon>unclassified sequences</taxon>
        <taxon>metagenomes</taxon>
        <taxon>ecological metagenomes</taxon>
    </lineage>
</organism>
<evidence type="ECO:0000313" key="1">
    <source>
        <dbReference type="EMBL" id="MPN05839.1"/>
    </source>
</evidence>
<sequence>MDDLILSRLDLSLIVRTGLSCKGLQSGKVTFKLTALVVVPPQTVIFRLCQVAVFQRGRQILDVCTQPVQLGIPFAARLRAVL</sequence>